<dbReference type="Proteomes" id="UP000023152">
    <property type="component" value="Unassembled WGS sequence"/>
</dbReference>
<comment type="caution">
    <text evidence="8">The sequence shown here is derived from an EMBL/GenBank/DDBJ whole genome shotgun (WGS) entry which is preliminary data.</text>
</comment>
<comment type="cofactor">
    <cofactor evidence="1">
        <name>L-ascorbate</name>
        <dbReference type="ChEBI" id="CHEBI:38290"/>
    </cofactor>
</comment>
<dbReference type="InterPro" id="IPR044862">
    <property type="entry name" value="Pro_4_hyd_alph_FE2OG_OXY"/>
</dbReference>
<reference evidence="8 9" key="1">
    <citation type="journal article" date="2013" name="Curr. Biol.">
        <title>The Genome of the Foraminiferan Reticulomyxa filosa.</title>
        <authorList>
            <person name="Glockner G."/>
            <person name="Hulsmann N."/>
            <person name="Schleicher M."/>
            <person name="Noegel A.A."/>
            <person name="Eichinger L."/>
            <person name="Gallinger C."/>
            <person name="Pawlowski J."/>
            <person name="Sierra R."/>
            <person name="Euteneuer U."/>
            <person name="Pillet L."/>
            <person name="Moustafa A."/>
            <person name="Platzer M."/>
            <person name="Groth M."/>
            <person name="Szafranski K."/>
            <person name="Schliwa M."/>
        </authorList>
    </citation>
    <scope>NUCLEOTIDE SEQUENCE [LARGE SCALE GENOMIC DNA]</scope>
</reference>
<keyword evidence="4" id="KW-0560">Oxidoreductase</keyword>
<dbReference type="OrthoDB" id="420380at2759"/>
<dbReference type="GO" id="GO:0004656">
    <property type="term" value="F:procollagen-proline 4-dioxygenase activity"/>
    <property type="evidence" value="ECO:0007669"/>
    <property type="project" value="TreeGrafter"/>
</dbReference>
<sequence>MGHYSLLALIFLILIALCKGQEEIETVSVDSDGRTHNEDRRLADLDSVPDELPPTALKYTQVPGPPPQQYWVEFINESDEVVELYYDNGRDGVLQGVLRPNEVIKIGTYQGHQFYYQHPGHSHEKLYWTTMKYGVNQLIFKTEEQRKLEEEKLKKEAAAFQKFYKEQKGIEWESFYPRPKPVLYMYPVTEIGQTFQVKTNYTHLKCYPQSFVNKKELKKCLIEKKPITLEWSVLSVKPKVLLLKNFLSPFECQHIIDLAQPLLRRSQVGAQAFEDLTRTSSTAWVKRSFTEAVDWIFRRIAHAINIDHFHLWDTIGAESLQVVRYQLKQYYRPHHDWRNNREQMRFLTFLIYLNNQVSNSSGGETHFPRIDLKVHPGQGSVVMFYNMLEDGNADTLTLHEAMPVLEGEKWLSNCWVWDPNFS</sequence>
<dbReference type="GO" id="GO:0005506">
    <property type="term" value="F:iron ion binding"/>
    <property type="evidence" value="ECO:0007669"/>
    <property type="project" value="InterPro"/>
</dbReference>
<evidence type="ECO:0000256" key="2">
    <source>
        <dbReference type="ARBA" id="ARBA00022723"/>
    </source>
</evidence>
<dbReference type="GO" id="GO:0031418">
    <property type="term" value="F:L-ascorbic acid binding"/>
    <property type="evidence" value="ECO:0007669"/>
    <property type="project" value="InterPro"/>
</dbReference>
<dbReference type="Gene3D" id="2.60.120.620">
    <property type="entry name" value="q2cbj1_9rhob like domain"/>
    <property type="match status" value="1"/>
</dbReference>
<dbReference type="PANTHER" id="PTHR10869">
    <property type="entry name" value="PROLYL 4-HYDROXYLASE ALPHA SUBUNIT"/>
    <property type="match status" value="1"/>
</dbReference>
<dbReference type="GO" id="GO:0005783">
    <property type="term" value="C:endoplasmic reticulum"/>
    <property type="evidence" value="ECO:0007669"/>
    <property type="project" value="TreeGrafter"/>
</dbReference>
<evidence type="ECO:0000256" key="4">
    <source>
        <dbReference type="ARBA" id="ARBA00023002"/>
    </source>
</evidence>
<evidence type="ECO:0000256" key="5">
    <source>
        <dbReference type="ARBA" id="ARBA00023004"/>
    </source>
</evidence>
<evidence type="ECO:0000259" key="7">
    <source>
        <dbReference type="PROSITE" id="PS51471"/>
    </source>
</evidence>
<name>X6M9E9_RETFI</name>
<dbReference type="InterPro" id="IPR006620">
    <property type="entry name" value="Pro_4_hyd_alph"/>
</dbReference>
<keyword evidence="9" id="KW-1185">Reference proteome</keyword>
<proteinExistence type="predicted"/>
<keyword evidence="5" id="KW-0408">Iron</keyword>
<organism evidence="8 9">
    <name type="scientific">Reticulomyxa filosa</name>
    <dbReference type="NCBI Taxonomy" id="46433"/>
    <lineage>
        <taxon>Eukaryota</taxon>
        <taxon>Sar</taxon>
        <taxon>Rhizaria</taxon>
        <taxon>Retaria</taxon>
        <taxon>Foraminifera</taxon>
        <taxon>Monothalamids</taxon>
        <taxon>Reticulomyxidae</taxon>
        <taxon>Reticulomyxa</taxon>
    </lineage>
</organism>
<evidence type="ECO:0000256" key="3">
    <source>
        <dbReference type="ARBA" id="ARBA00022964"/>
    </source>
</evidence>
<evidence type="ECO:0000313" key="9">
    <source>
        <dbReference type="Proteomes" id="UP000023152"/>
    </source>
</evidence>
<keyword evidence="6" id="KW-0732">Signal</keyword>
<accession>X6M9E9</accession>
<dbReference type="AlphaFoldDB" id="X6M9E9"/>
<dbReference type="SMART" id="SM00702">
    <property type="entry name" value="P4Hc"/>
    <property type="match status" value="1"/>
</dbReference>
<keyword evidence="2" id="KW-0479">Metal-binding</keyword>
<dbReference type="InterPro" id="IPR045054">
    <property type="entry name" value="P4HA-like"/>
</dbReference>
<dbReference type="InterPro" id="IPR005123">
    <property type="entry name" value="Oxoglu/Fe-dep_dioxygenase_dom"/>
</dbReference>
<dbReference type="PANTHER" id="PTHR10869:SF226">
    <property type="entry name" value="PROLYL 4-HYDROXYLASE ALPHA SUBUNIT DOMAIN-CONTAINING PROTEIN"/>
    <property type="match status" value="1"/>
</dbReference>
<gene>
    <name evidence="8" type="ORF">RFI_26871</name>
</gene>
<dbReference type="EMBL" id="ASPP01023434">
    <property type="protein sequence ID" value="ETO10504.1"/>
    <property type="molecule type" value="Genomic_DNA"/>
</dbReference>
<feature type="signal peptide" evidence="6">
    <location>
        <begin position="1"/>
        <end position="20"/>
    </location>
</feature>
<feature type="chain" id="PRO_5004975210" evidence="6">
    <location>
        <begin position="21"/>
        <end position="422"/>
    </location>
</feature>
<feature type="domain" description="Fe2OG dioxygenase" evidence="7">
    <location>
        <begin position="316"/>
        <end position="418"/>
    </location>
</feature>
<evidence type="ECO:0000313" key="8">
    <source>
        <dbReference type="EMBL" id="ETO10504.1"/>
    </source>
</evidence>
<dbReference type="Pfam" id="PF13640">
    <property type="entry name" value="2OG-FeII_Oxy_3"/>
    <property type="match status" value="1"/>
</dbReference>
<evidence type="ECO:0000256" key="1">
    <source>
        <dbReference type="ARBA" id="ARBA00001961"/>
    </source>
</evidence>
<protein>
    <submittedName>
        <fullName evidence="8">Prolyl 4-hydroxylase alpha subunit</fullName>
    </submittedName>
</protein>
<dbReference type="PROSITE" id="PS51471">
    <property type="entry name" value="FE2OG_OXY"/>
    <property type="match status" value="1"/>
</dbReference>
<keyword evidence="3" id="KW-0223">Dioxygenase</keyword>
<evidence type="ECO:0000256" key="6">
    <source>
        <dbReference type="SAM" id="SignalP"/>
    </source>
</evidence>